<evidence type="ECO:0000256" key="1">
    <source>
        <dbReference type="ARBA" id="ARBA00022737"/>
    </source>
</evidence>
<feature type="compositionally biased region" description="Pro residues" evidence="5">
    <location>
        <begin position="82"/>
        <end position="95"/>
    </location>
</feature>
<feature type="compositionally biased region" description="Basic residues" evidence="5">
    <location>
        <begin position="320"/>
        <end position="335"/>
    </location>
</feature>
<gene>
    <name evidence="7" type="ORF">LAMO00422_LOCUS7735</name>
</gene>
<dbReference type="InterPro" id="IPR000504">
    <property type="entry name" value="RRM_dom"/>
</dbReference>
<feature type="region of interest" description="Disordered" evidence="5">
    <location>
        <begin position="305"/>
        <end position="335"/>
    </location>
</feature>
<dbReference type="AlphaFoldDB" id="A0A7S0GYB1"/>
<evidence type="ECO:0000256" key="4">
    <source>
        <dbReference type="SAM" id="Coils"/>
    </source>
</evidence>
<feature type="domain" description="RRM" evidence="6">
    <location>
        <begin position="236"/>
        <end position="314"/>
    </location>
</feature>
<dbReference type="Pfam" id="PF00076">
    <property type="entry name" value="RRM_1"/>
    <property type="match status" value="2"/>
</dbReference>
<dbReference type="PANTHER" id="PTHR23236:SF119">
    <property type="entry name" value="NUCLEAR RNA-BINDING PROTEIN SART-3"/>
    <property type="match status" value="1"/>
</dbReference>
<name>A0A7S0GYB1_9EUKA</name>
<dbReference type="EMBL" id="HBEM01011045">
    <property type="protein sequence ID" value="CAD8444519.1"/>
    <property type="molecule type" value="Transcribed_RNA"/>
</dbReference>
<dbReference type="PROSITE" id="PS50102">
    <property type="entry name" value="RRM"/>
    <property type="match status" value="2"/>
</dbReference>
<dbReference type="SUPFAM" id="SSF54928">
    <property type="entry name" value="RNA-binding domain, RBD"/>
    <property type="match status" value="2"/>
</dbReference>
<feature type="compositionally biased region" description="Polar residues" evidence="5">
    <location>
        <begin position="68"/>
        <end position="80"/>
    </location>
</feature>
<dbReference type="GO" id="GO:0003723">
    <property type="term" value="F:RNA binding"/>
    <property type="evidence" value="ECO:0007669"/>
    <property type="project" value="UniProtKB-UniRule"/>
</dbReference>
<evidence type="ECO:0000256" key="5">
    <source>
        <dbReference type="SAM" id="MobiDB-lite"/>
    </source>
</evidence>
<keyword evidence="2 3" id="KW-0694">RNA-binding</keyword>
<keyword evidence="1" id="KW-0677">Repeat</keyword>
<dbReference type="Gene3D" id="3.30.70.330">
    <property type="match status" value="2"/>
</dbReference>
<feature type="region of interest" description="Disordered" evidence="5">
    <location>
        <begin position="68"/>
        <end position="146"/>
    </location>
</feature>
<reference evidence="7" key="1">
    <citation type="submission" date="2021-01" db="EMBL/GenBank/DDBJ databases">
        <authorList>
            <person name="Corre E."/>
            <person name="Pelletier E."/>
            <person name="Niang G."/>
            <person name="Scheremetjew M."/>
            <person name="Finn R."/>
            <person name="Kale V."/>
            <person name="Holt S."/>
            <person name="Cochrane G."/>
            <person name="Meng A."/>
            <person name="Brown T."/>
            <person name="Cohen L."/>
        </authorList>
    </citation>
    <scope>NUCLEOTIDE SEQUENCE</scope>
    <source>
        <strain evidence="7">CCMP2058</strain>
    </source>
</reference>
<keyword evidence="4" id="KW-0175">Coiled coil</keyword>
<feature type="domain" description="RRM" evidence="6">
    <location>
        <begin position="147"/>
        <end position="223"/>
    </location>
</feature>
<organism evidence="7">
    <name type="scientific">Amorphochlora amoebiformis</name>
    <dbReference type="NCBI Taxonomy" id="1561963"/>
    <lineage>
        <taxon>Eukaryota</taxon>
        <taxon>Sar</taxon>
        <taxon>Rhizaria</taxon>
        <taxon>Cercozoa</taxon>
        <taxon>Chlorarachniophyceae</taxon>
        <taxon>Amorphochlora</taxon>
    </lineage>
</organism>
<proteinExistence type="predicted"/>
<protein>
    <recommendedName>
        <fullName evidence="6">RRM domain-containing protein</fullName>
    </recommendedName>
</protein>
<dbReference type="CDD" id="cd00590">
    <property type="entry name" value="RRM_SF"/>
    <property type="match status" value="1"/>
</dbReference>
<evidence type="ECO:0000259" key="6">
    <source>
        <dbReference type="PROSITE" id="PS50102"/>
    </source>
</evidence>
<accession>A0A7S0GYB1</accession>
<dbReference type="InterPro" id="IPR012677">
    <property type="entry name" value="Nucleotide-bd_a/b_plait_sf"/>
</dbReference>
<dbReference type="PANTHER" id="PTHR23236">
    <property type="entry name" value="EUKARYOTIC TRANSLATION INITIATION FACTOR 4B/4H"/>
    <property type="match status" value="1"/>
</dbReference>
<dbReference type="SMART" id="SM00360">
    <property type="entry name" value="RRM"/>
    <property type="match status" value="2"/>
</dbReference>
<feature type="coiled-coil region" evidence="4">
    <location>
        <begin position="13"/>
        <end position="67"/>
    </location>
</feature>
<evidence type="ECO:0000256" key="3">
    <source>
        <dbReference type="PROSITE-ProRule" id="PRU00176"/>
    </source>
</evidence>
<sequence>MAVNSQQASKPRLSTLRKRKKALLAKVREARALWRVNKGDKGLKKALKTAKKEFEEAKSKLISLKVQLKTNTAASNPELTSPNPPQTRKSPPPKQKSPLPNDPLSSQTPVSDTRGKKRKRERTSDQDTNPRDFAGSDGEGGKEGGGRKVFVANLSFDIDEKELKKVCSRWGTVAEVSWLENDDKKFMGCAFVTFADSKAAQRAVDAKEFKHMKRLVRVEYSRDPTQAMEMVKDEYTSCFVGNLPFDATEDGLRDWGGGDNAGIQKIYFPRDPNTGDHKGCAFIDFSNSKKLREFVLLNGKTYGGRKLRLRPKASGNSTTKSRRRRRRKKAKSHDQ</sequence>
<evidence type="ECO:0000313" key="7">
    <source>
        <dbReference type="EMBL" id="CAD8444519.1"/>
    </source>
</evidence>
<dbReference type="InterPro" id="IPR035979">
    <property type="entry name" value="RBD_domain_sf"/>
</dbReference>
<evidence type="ECO:0000256" key="2">
    <source>
        <dbReference type="ARBA" id="ARBA00022884"/>
    </source>
</evidence>